<dbReference type="AlphaFoldDB" id="A0A397SGK4"/>
<evidence type="ECO:0000313" key="1">
    <source>
        <dbReference type="EMBL" id="RIA83355.1"/>
    </source>
</evidence>
<protein>
    <submittedName>
        <fullName evidence="1">Uncharacterized protein</fullName>
    </submittedName>
</protein>
<evidence type="ECO:0000313" key="2">
    <source>
        <dbReference type="Proteomes" id="UP000265703"/>
    </source>
</evidence>
<gene>
    <name evidence="1" type="ORF">C1645_786608</name>
</gene>
<dbReference type="EMBL" id="QKYT01000580">
    <property type="protein sequence ID" value="RIA83355.1"/>
    <property type="molecule type" value="Genomic_DNA"/>
</dbReference>
<reference evidence="1 2" key="1">
    <citation type="submission" date="2018-06" db="EMBL/GenBank/DDBJ databases">
        <title>Comparative genomics reveals the genomic features of Rhizophagus irregularis, R. cerebriforme, R. diaphanum and Gigaspora rosea, and their symbiotic lifestyle signature.</title>
        <authorList>
            <person name="Morin E."/>
            <person name="San Clemente H."/>
            <person name="Chen E.C.H."/>
            <person name="De La Providencia I."/>
            <person name="Hainaut M."/>
            <person name="Kuo A."/>
            <person name="Kohler A."/>
            <person name="Murat C."/>
            <person name="Tang N."/>
            <person name="Roy S."/>
            <person name="Loubradou J."/>
            <person name="Henrissat B."/>
            <person name="Grigoriev I.V."/>
            <person name="Corradi N."/>
            <person name="Roux C."/>
            <person name="Martin F.M."/>
        </authorList>
    </citation>
    <scope>NUCLEOTIDE SEQUENCE [LARGE SCALE GENOMIC DNA]</scope>
    <source>
        <strain evidence="1 2">DAOM 227022</strain>
    </source>
</reference>
<proteinExistence type="predicted"/>
<name>A0A397SGK4_9GLOM</name>
<keyword evidence="2" id="KW-1185">Reference proteome</keyword>
<organism evidence="1 2">
    <name type="scientific">Glomus cerebriforme</name>
    <dbReference type="NCBI Taxonomy" id="658196"/>
    <lineage>
        <taxon>Eukaryota</taxon>
        <taxon>Fungi</taxon>
        <taxon>Fungi incertae sedis</taxon>
        <taxon>Mucoromycota</taxon>
        <taxon>Glomeromycotina</taxon>
        <taxon>Glomeromycetes</taxon>
        <taxon>Glomerales</taxon>
        <taxon>Glomeraceae</taxon>
        <taxon>Glomus</taxon>
    </lineage>
</organism>
<dbReference type="Proteomes" id="UP000265703">
    <property type="component" value="Unassembled WGS sequence"/>
</dbReference>
<comment type="caution">
    <text evidence="1">The sequence shown here is derived from an EMBL/GenBank/DDBJ whole genome shotgun (WGS) entry which is preliminary data.</text>
</comment>
<accession>A0A397SGK4</accession>
<sequence>MKTQKNTVLCMRNEYIVAILYTSLHIVIRINKLLSTLNTELLAKTARLCDKDMGVLLMWISVPEELGRSHWNEALHDFEETICFDGVSELRLLGLCILTPYLSSYYSEIRGTYLHYLPQKMTSIICMEQSLPVKTVIRLEYYCPFRNSNQVIL</sequence>